<dbReference type="PANTHER" id="PTHR11785">
    <property type="entry name" value="AMINO ACID TRANSPORTER"/>
    <property type="match status" value="1"/>
</dbReference>
<dbReference type="InterPro" id="IPR050598">
    <property type="entry name" value="AminoAcid_Transporter"/>
</dbReference>
<keyword evidence="3 5" id="KW-1133">Transmembrane helix</keyword>
<feature type="transmembrane region" description="Helical" evidence="5">
    <location>
        <begin position="400"/>
        <end position="421"/>
    </location>
</feature>
<dbReference type="Gene3D" id="1.20.1740.10">
    <property type="entry name" value="Amino acid/polyamine transporter I"/>
    <property type="match status" value="1"/>
</dbReference>
<dbReference type="Proteomes" id="UP000276215">
    <property type="component" value="Unassembled WGS sequence"/>
</dbReference>
<evidence type="ECO:0000256" key="4">
    <source>
        <dbReference type="ARBA" id="ARBA00023136"/>
    </source>
</evidence>
<evidence type="ECO:0000256" key="1">
    <source>
        <dbReference type="ARBA" id="ARBA00004141"/>
    </source>
</evidence>
<comment type="subcellular location">
    <subcellularLocation>
        <location evidence="1">Membrane</location>
        <topology evidence="1">Multi-pass membrane protein</topology>
    </subcellularLocation>
</comment>
<accession>A0A3N4J8T1</accession>
<dbReference type="EMBL" id="ML120434">
    <property type="protein sequence ID" value="RPA94692.1"/>
    <property type="molecule type" value="Genomic_DNA"/>
</dbReference>
<dbReference type="InterPro" id="IPR002293">
    <property type="entry name" value="AA/rel_permease1"/>
</dbReference>
<gene>
    <name evidence="6" type="ORF">L873DRAFT_1700372</name>
</gene>
<dbReference type="STRING" id="1336337.A0A3N4J8T1"/>
<organism evidence="6 7">
    <name type="scientific">Choiromyces venosus 120613-1</name>
    <dbReference type="NCBI Taxonomy" id="1336337"/>
    <lineage>
        <taxon>Eukaryota</taxon>
        <taxon>Fungi</taxon>
        <taxon>Dikarya</taxon>
        <taxon>Ascomycota</taxon>
        <taxon>Pezizomycotina</taxon>
        <taxon>Pezizomycetes</taxon>
        <taxon>Pezizales</taxon>
        <taxon>Tuberaceae</taxon>
        <taxon>Choiromyces</taxon>
    </lineage>
</organism>
<protein>
    <submittedName>
        <fullName evidence="6">Amino acid transporter</fullName>
    </submittedName>
</protein>
<feature type="transmembrane region" description="Helical" evidence="5">
    <location>
        <begin position="469"/>
        <end position="490"/>
    </location>
</feature>
<reference evidence="6 7" key="1">
    <citation type="journal article" date="2018" name="Nat. Ecol. Evol.">
        <title>Pezizomycetes genomes reveal the molecular basis of ectomycorrhizal truffle lifestyle.</title>
        <authorList>
            <person name="Murat C."/>
            <person name="Payen T."/>
            <person name="Noel B."/>
            <person name="Kuo A."/>
            <person name="Morin E."/>
            <person name="Chen J."/>
            <person name="Kohler A."/>
            <person name="Krizsan K."/>
            <person name="Balestrini R."/>
            <person name="Da Silva C."/>
            <person name="Montanini B."/>
            <person name="Hainaut M."/>
            <person name="Levati E."/>
            <person name="Barry K.W."/>
            <person name="Belfiori B."/>
            <person name="Cichocki N."/>
            <person name="Clum A."/>
            <person name="Dockter R.B."/>
            <person name="Fauchery L."/>
            <person name="Guy J."/>
            <person name="Iotti M."/>
            <person name="Le Tacon F."/>
            <person name="Lindquist E.A."/>
            <person name="Lipzen A."/>
            <person name="Malagnac F."/>
            <person name="Mello A."/>
            <person name="Molinier V."/>
            <person name="Miyauchi S."/>
            <person name="Poulain J."/>
            <person name="Riccioni C."/>
            <person name="Rubini A."/>
            <person name="Sitrit Y."/>
            <person name="Splivallo R."/>
            <person name="Traeger S."/>
            <person name="Wang M."/>
            <person name="Zifcakova L."/>
            <person name="Wipf D."/>
            <person name="Zambonelli A."/>
            <person name="Paolocci F."/>
            <person name="Nowrousian M."/>
            <person name="Ottonello S."/>
            <person name="Baldrian P."/>
            <person name="Spatafora J.W."/>
            <person name="Henrissat B."/>
            <person name="Nagy L.G."/>
            <person name="Aury J.M."/>
            <person name="Wincker P."/>
            <person name="Grigoriev I.V."/>
            <person name="Bonfante P."/>
            <person name="Martin F.M."/>
        </authorList>
    </citation>
    <scope>NUCLEOTIDE SEQUENCE [LARGE SCALE GENOMIC DNA]</scope>
    <source>
        <strain evidence="6 7">120613-1</strain>
    </source>
</reference>
<keyword evidence="2 5" id="KW-0812">Transmembrane</keyword>
<feature type="transmembrane region" description="Helical" evidence="5">
    <location>
        <begin position="153"/>
        <end position="169"/>
    </location>
</feature>
<name>A0A3N4J8T1_9PEZI</name>
<evidence type="ECO:0000256" key="5">
    <source>
        <dbReference type="SAM" id="Phobius"/>
    </source>
</evidence>
<dbReference type="GO" id="GO:0016020">
    <property type="term" value="C:membrane"/>
    <property type="evidence" value="ECO:0007669"/>
    <property type="project" value="UniProtKB-SubCell"/>
</dbReference>
<dbReference type="OrthoDB" id="5982228at2759"/>
<feature type="transmembrane region" description="Helical" evidence="5">
    <location>
        <begin position="65"/>
        <end position="88"/>
    </location>
</feature>
<feature type="transmembrane region" description="Helical" evidence="5">
    <location>
        <begin position="442"/>
        <end position="463"/>
    </location>
</feature>
<dbReference type="GO" id="GO:0015179">
    <property type="term" value="F:L-amino acid transmembrane transporter activity"/>
    <property type="evidence" value="ECO:0007669"/>
    <property type="project" value="TreeGrafter"/>
</dbReference>
<feature type="transmembrane region" description="Helical" evidence="5">
    <location>
        <begin position="269"/>
        <end position="291"/>
    </location>
</feature>
<dbReference type="PIRSF" id="PIRSF006060">
    <property type="entry name" value="AA_transporter"/>
    <property type="match status" value="1"/>
</dbReference>
<keyword evidence="7" id="KW-1185">Reference proteome</keyword>
<feature type="transmembrane region" description="Helical" evidence="5">
    <location>
        <begin position="364"/>
        <end position="388"/>
    </location>
</feature>
<feature type="transmembrane region" description="Helical" evidence="5">
    <location>
        <begin position="325"/>
        <end position="343"/>
    </location>
</feature>
<keyword evidence="4 5" id="KW-0472">Membrane</keyword>
<dbReference type="PANTHER" id="PTHR11785:SF382">
    <property type="entry name" value="LOW-AFFINITY METHIONINE PERMEASE"/>
    <property type="match status" value="1"/>
</dbReference>
<feature type="transmembrane region" description="Helical" evidence="5">
    <location>
        <begin position="181"/>
        <end position="202"/>
    </location>
</feature>
<feature type="transmembrane region" description="Helical" evidence="5">
    <location>
        <begin position="108"/>
        <end position="132"/>
    </location>
</feature>
<proteinExistence type="predicted"/>
<sequence>MRESRPDSGGDGRGKDAVYYAPIPEKHKLGYLSTAALIINKMIGTGIFSKPSSILRQTGSKGGALFLWVTGGVMTLTGLFVYLEFGVVLPFNGGELVYLDEAYTRPRYLASCIFAVFFVLLGNTAANTIAFAKHMLVAFNDKEPDPDYRLQRFVALVCITFICLIHLFSRKMGIFINNALAAYKVALLLFVVASGFACLGGAGGGDHKDVSYGKENLEDAFEGSSGSPYSYASAMLGVLYSYQGWENANYVLAEVKRPRGDESRTFKRGALVAFTVVTLLYILANVAYFAASTTDEITKSGVTVAASFFTKVFGDGAFVNRGLKVLIALSAFGNVLAVTYANARVKQEIAKQRILPFSAFWASTSPYGTPVGALILHWIFTVIVIVATPNYTSNDEAYNLVSVLFTYGHTWIGIFVSLGLITLPFHEKFKEWRPNIVGIKKLYGLVALYITLNVFVIALIWWPAPTVHISSYVAPAVGTSVLAFGVLYWVGFAKILPALGYHIDSEPDELVDGSRVVTYKRYKTGPAAAFADWWERKFKRRQQL</sequence>
<evidence type="ECO:0000313" key="6">
    <source>
        <dbReference type="EMBL" id="RPA94692.1"/>
    </source>
</evidence>
<evidence type="ECO:0000313" key="7">
    <source>
        <dbReference type="Proteomes" id="UP000276215"/>
    </source>
</evidence>
<dbReference type="Pfam" id="PF13520">
    <property type="entry name" value="AA_permease_2"/>
    <property type="match status" value="1"/>
</dbReference>
<dbReference type="AlphaFoldDB" id="A0A3N4J8T1"/>
<evidence type="ECO:0000256" key="3">
    <source>
        <dbReference type="ARBA" id="ARBA00022989"/>
    </source>
</evidence>
<evidence type="ECO:0000256" key="2">
    <source>
        <dbReference type="ARBA" id="ARBA00022692"/>
    </source>
</evidence>